<reference evidence="1 2" key="1">
    <citation type="journal article" date="2015" name="Proc. Natl. Acad. Sci. U.S.A.">
        <title>The resurrection genome of Boea hygrometrica: A blueprint for survival of dehydration.</title>
        <authorList>
            <person name="Xiao L."/>
            <person name="Yang G."/>
            <person name="Zhang L."/>
            <person name="Yang X."/>
            <person name="Zhao S."/>
            <person name="Ji Z."/>
            <person name="Zhou Q."/>
            <person name="Hu M."/>
            <person name="Wang Y."/>
            <person name="Chen M."/>
            <person name="Xu Y."/>
            <person name="Jin H."/>
            <person name="Xiao X."/>
            <person name="Hu G."/>
            <person name="Bao F."/>
            <person name="Hu Y."/>
            <person name="Wan P."/>
            <person name="Li L."/>
            <person name="Deng X."/>
            <person name="Kuang T."/>
            <person name="Xiang C."/>
            <person name="Zhu J.K."/>
            <person name="Oliver M.J."/>
            <person name="He Y."/>
        </authorList>
    </citation>
    <scope>NUCLEOTIDE SEQUENCE [LARGE SCALE GENOMIC DNA]</scope>
    <source>
        <strain evidence="2">cv. XS01</strain>
    </source>
</reference>
<dbReference type="AlphaFoldDB" id="A0A2Z7CNQ7"/>
<keyword evidence="2" id="KW-1185">Reference proteome</keyword>
<proteinExistence type="predicted"/>
<evidence type="ECO:0000313" key="2">
    <source>
        <dbReference type="Proteomes" id="UP000250235"/>
    </source>
</evidence>
<dbReference type="Proteomes" id="UP000250235">
    <property type="component" value="Unassembled WGS sequence"/>
</dbReference>
<dbReference type="EMBL" id="KQ993822">
    <property type="protein sequence ID" value="KZV48721.1"/>
    <property type="molecule type" value="Genomic_DNA"/>
</dbReference>
<protein>
    <submittedName>
        <fullName evidence="1">Uncharacterized protein</fullName>
    </submittedName>
</protein>
<gene>
    <name evidence="1" type="ORF">F511_25664</name>
</gene>
<evidence type="ECO:0000313" key="1">
    <source>
        <dbReference type="EMBL" id="KZV48721.1"/>
    </source>
</evidence>
<sequence length="454" mass="51277">MPVYCPLKKKDLKVEYCLLHDSVANTLTAKAGFFDNVTQGRCELMVAITHTHGFALQLSRLLERVPRLKLGESKALHSMKILSVHSVGTYVRIHSAQAELVKEKSFTGNVKNITAAKAKSLEDVITRTKALVQPVVKRKRTTIGRAAMKATIPGIHIRELDWHTRSLPKISPADKGMKVLVERAKGHPVKELISLIFVDLEFYVKVRDSVFVNVMHLQRDSWIYESESVQTQFAANTDKLFRWSETDSLKVAFERRFLLGLRKQHKLVWTLLGPSNLFSSPGEIMAECSIFHSRQPTVKQCTDLVVHRTPHFTENISDAIFGAFQHGQRADQFCGFFEEGTHAEIVHSLSAYEPVELVYEESLPVQPEQIEQLKTSDICLEQVNQFREVSFSSEHDDQLRESRFSSEQVDQLRASLFSSRIDCASVSVVVLLRVLAACGLFDRVVAGSVVIKVF</sequence>
<organism evidence="1 2">
    <name type="scientific">Dorcoceras hygrometricum</name>
    <dbReference type="NCBI Taxonomy" id="472368"/>
    <lineage>
        <taxon>Eukaryota</taxon>
        <taxon>Viridiplantae</taxon>
        <taxon>Streptophyta</taxon>
        <taxon>Embryophyta</taxon>
        <taxon>Tracheophyta</taxon>
        <taxon>Spermatophyta</taxon>
        <taxon>Magnoliopsida</taxon>
        <taxon>eudicotyledons</taxon>
        <taxon>Gunneridae</taxon>
        <taxon>Pentapetalae</taxon>
        <taxon>asterids</taxon>
        <taxon>lamiids</taxon>
        <taxon>Lamiales</taxon>
        <taxon>Gesneriaceae</taxon>
        <taxon>Didymocarpoideae</taxon>
        <taxon>Trichosporeae</taxon>
        <taxon>Loxocarpinae</taxon>
        <taxon>Dorcoceras</taxon>
    </lineage>
</organism>
<accession>A0A2Z7CNQ7</accession>
<name>A0A2Z7CNQ7_9LAMI</name>